<dbReference type="Gene3D" id="1.10.357.10">
    <property type="entry name" value="Tetracycline Repressor, domain 2"/>
    <property type="match status" value="1"/>
</dbReference>
<feature type="compositionally biased region" description="Basic and acidic residues" evidence="5">
    <location>
        <begin position="35"/>
        <end position="48"/>
    </location>
</feature>
<dbReference type="InterPro" id="IPR041678">
    <property type="entry name" value="TetR_C_16"/>
</dbReference>
<gene>
    <name evidence="7" type="ORF">GCM10009727_49210</name>
</gene>
<feature type="DNA-binding region" description="H-T-H motif" evidence="4">
    <location>
        <begin position="70"/>
        <end position="89"/>
    </location>
</feature>
<evidence type="ECO:0000256" key="4">
    <source>
        <dbReference type="PROSITE-ProRule" id="PRU00335"/>
    </source>
</evidence>
<evidence type="ECO:0000256" key="1">
    <source>
        <dbReference type="ARBA" id="ARBA00023015"/>
    </source>
</evidence>
<dbReference type="Proteomes" id="UP001501020">
    <property type="component" value="Unassembled WGS sequence"/>
</dbReference>
<dbReference type="Gene3D" id="1.10.10.60">
    <property type="entry name" value="Homeodomain-like"/>
    <property type="match status" value="1"/>
</dbReference>
<protein>
    <recommendedName>
        <fullName evidence="6">HTH tetR-type domain-containing protein</fullName>
    </recommendedName>
</protein>
<dbReference type="EMBL" id="BAAAMR010000045">
    <property type="protein sequence ID" value="GAA2147215.1"/>
    <property type="molecule type" value="Genomic_DNA"/>
</dbReference>
<dbReference type="InterPro" id="IPR050109">
    <property type="entry name" value="HTH-type_TetR-like_transc_reg"/>
</dbReference>
<dbReference type="InterPro" id="IPR036271">
    <property type="entry name" value="Tet_transcr_reg_TetR-rel_C_sf"/>
</dbReference>
<dbReference type="PANTHER" id="PTHR30055:SF234">
    <property type="entry name" value="HTH-TYPE TRANSCRIPTIONAL REGULATOR BETI"/>
    <property type="match status" value="1"/>
</dbReference>
<keyword evidence="8" id="KW-1185">Reference proteome</keyword>
<keyword evidence="1" id="KW-0805">Transcription regulation</keyword>
<evidence type="ECO:0000313" key="7">
    <source>
        <dbReference type="EMBL" id="GAA2147215.1"/>
    </source>
</evidence>
<evidence type="ECO:0000313" key="8">
    <source>
        <dbReference type="Proteomes" id="UP001501020"/>
    </source>
</evidence>
<evidence type="ECO:0000256" key="2">
    <source>
        <dbReference type="ARBA" id="ARBA00023125"/>
    </source>
</evidence>
<evidence type="ECO:0000256" key="5">
    <source>
        <dbReference type="SAM" id="MobiDB-lite"/>
    </source>
</evidence>
<dbReference type="InterPro" id="IPR001647">
    <property type="entry name" value="HTH_TetR"/>
</dbReference>
<accession>A0ABN2ZTE9</accession>
<dbReference type="InterPro" id="IPR023772">
    <property type="entry name" value="DNA-bd_HTH_TetR-type_CS"/>
</dbReference>
<keyword evidence="2 4" id="KW-0238">DNA-binding</keyword>
<proteinExistence type="predicted"/>
<dbReference type="Pfam" id="PF17920">
    <property type="entry name" value="TetR_C_16"/>
    <property type="match status" value="1"/>
</dbReference>
<feature type="domain" description="HTH tetR-type" evidence="6">
    <location>
        <begin position="47"/>
        <end position="107"/>
    </location>
</feature>
<organism evidence="7 8">
    <name type="scientific">Actinomadura napierensis</name>
    <dbReference type="NCBI Taxonomy" id="267854"/>
    <lineage>
        <taxon>Bacteria</taxon>
        <taxon>Bacillati</taxon>
        <taxon>Actinomycetota</taxon>
        <taxon>Actinomycetes</taxon>
        <taxon>Streptosporangiales</taxon>
        <taxon>Thermomonosporaceae</taxon>
        <taxon>Actinomadura</taxon>
    </lineage>
</organism>
<dbReference type="Pfam" id="PF00440">
    <property type="entry name" value="TetR_N"/>
    <property type="match status" value="1"/>
</dbReference>
<sequence>MYTLVYLQLGGYRGDSVIQTGTDRDSMTGVEQAEQADRREHRKRDREATRRRILDAARDLFGEHGYDGVTVRMIAAAADANTALVNRYFGSKAALFGEVLAGESALRGVIAGDPAGLPRRLAEHFVRQVHRHPPTPMTRMIDRSAGSPEVKQALLGYLEDVIVEPLVAQLDGPNPRARALLASTIIMGGGPVRRLLGLNDLRGADPAELTDRLAAMFAAALSPWSPTEPD</sequence>
<dbReference type="PRINTS" id="PR00455">
    <property type="entry name" value="HTHTETR"/>
</dbReference>
<dbReference type="SUPFAM" id="SSF46689">
    <property type="entry name" value="Homeodomain-like"/>
    <property type="match status" value="1"/>
</dbReference>
<feature type="region of interest" description="Disordered" evidence="5">
    <location>
        <begin position="18"/>
        <end position="48"/>
    </location>
</feature>
<evidence type="ECO:0000259" key="6">
    <source>
        <dbReference type="PROSITE" id="PS50977"/>
    </source>
</evidence>
<dbReference type="PANTHER" id="PTHR30055">
    <property type="entry name" value="HTH-TYPE TRANSCRIPTIONAL REGULATOR RUTR"/>
    <property type="match status" value="1"/>
</dbReference>
<dbReference type="PROSITE" id="PS01081">
    <property type="entry name" value="HTH_TETR_1"/>
    <property type="match status" value="1"/>
</dbReference>
<dbReference type="InterPro" id="IPR009057">
    <property type="entry name" value="Homeodomain-like_sf"/>
</dbReference>
<comment type="caution">
    <text evidence="7">The sequence shown here is derived from an EMBL/GenBank/DDBJ whole genome shotgun (WGS) entry which is preliminary data.</text>
</comment>
<dbReference type="PROSITE" id="PS50977">
    <property type="entry name" value="HTH_TETR_2"/>
    <property type="match status" value="1"/>
</dbReference>
<reference evidence="7 8" key="1">
    <citation type="journal article" date="2019" name="Int. J. Syst. Evol. Microbiol.">
        <title>The Global Catalogue of Microorganisms (GCM) 10K type strain sequencing project: providing services to taxonomists for standard genome sequencing and annotation.</title>
        <authorList>
            <consortium name="The Broad Institute Genomics Platform"/>
            <consortium name="The Broad Institute Genome Sequencing Center for Infectious Disease"/>
            <person name="Wu L."/>
            <person name="Ma J."/>
        </authorList>
    </citation>
    <scope>NUCLEOTIDE SEQUENCE [LARGE SCALE GENOMIC DNA]</scope>
    <source>
        <strain evidence="7 8">JCM 13850</strain>
    </source>
</reference>
<dbReference type="SUPFAM" id="SSF48498">
    <property type="entry name" value="Tetracyclin repressor-like, C-terminal domain"/>
    <property type="match status" value="1"/>
</dbReference>
<name>A0ABN2ZTE9_9ACTN</name>
<keyword evidence="3" id="KW-0804">Transcription</keyword>
<evidence type="ECO:0000256" key="3">
    <source>
        <dbReference type="ARBA" id="ARBA00023163"/>
    </source>
</evidence>